<evidence type="ECO:0000313" key="11">
    <source>
        <dbReference type="Proteomes" id="UP000219331"/>
    </source>
</evidence>
<evidence type="ECO:0000256" key="1">
    <source>
        <dbReference type="ARBA" id="ARBA00004651"/>
    </source>
</evidence>
<dbReference type="Gene3D" id="1.10.1760.20">
    <property type="match status" value="1"/>
</dbReference>
<gene>
    <name evidence="10" type="ORF">SAMN05421512_111220</name>
</gene>
<keyword evidence="4 8" id="KW-1003">Cell membrane</keyword>
<feature type="transmembrane region" description="Helical" evidence="9">
    <location>
        <begin position="7"/>
        <end position="26"/>
    </location>
</feature>
<dbReference type="PANTHER" id="PTHR34295:SF4">
    <property type="entry name" value="BIOTIN TRANSPORTER BIOY-RELATED"/>
    <property type="match status" value="1"/>
</dbReference>
<evidence type="ECO:0000256" key="5">
    <source>
        <dbReference type="ARBA" id="ARBA00022692"/>
    </source>
</evidence>
<evidence type="ECO:0000256" key="6">
    <source>
        <dbReference type="ARBA" id="ARBA00022989"/>
    </source>
</evidence>
<feature type="transmembrane region" description="Helical" evidence="9">
    <location>
        <begin position="155"/>
        <end position="175"/>
    </location>
</feature>
<feature type="transmembrane region" description="Helical" evidence="9">
    <location>
        <begin position="119"/>
        <end position="143"/>
    </location>
</feature>
<keyword evidence="5 9" id="KW-0812">Transmembrane</keyword>
<keyword evidence="7 8" id="KW-0472">Membrane</keyword>
<keyword evidence="11" id="KW-1185">Reference proteome</keyword>
<proteinExistence type="inferred from homology"/>
<dbReference type="PANTHER" id="PTHR34295">
    <property type="entry name" value="BIOTIN TRANSPORTER BIOY"/>
    <property type="match status" value="1"/>
</dbReference>
<dbReference type="RefSeq" id="WP_176522145.1">
    <property type="nucleotide sequence ID" value="NZ_OBML01000011.1"/>
</dbReference>
<reference evidence="10 11" key="1">
    <citation type="submission" date="2017-08" db="EMBL/GenBank/DDBJ databases">
        <authorList>
            <person name="de Groot N.N."/>
        </authorList>
    </citation>
    <scope>NUCLEOTIDE SEQUENCE [LARGE SCALE GENOMIC DNA]</scope>
    <source>
        <strain evidence="10 11">USBA 352</strain>
    </source>
</reference>
<evidence type="ECO:0000256" key="2">
    <source>
        <dbReference type="ARBA" id="ARBA00010692"/>
    </source>
</evidence>
<organism evidence="10 11">
    <name type="scientific">Stappia indica</name>
    <dbReference type="NCBI Taxonomy" id="538381"/>
    <lineage>
        <taxon>Bacteria</taxon>
        <taxon>Pseudomonadati</taxon>
        <taxon>Pseudomonadota</taxon>
        <taxon>Alphaproteobacteria</taxon>
        <taxon>Hyphomicrobiales</taxon>
        <taxon>Stappiaceae</taxon>
        <taxon>Stappia</taxon>
    </lineage>
</organism>
<feature type="transmembrane region" description="Helical" evidence="9">
    <location>
        <begin position="59"/>
        <end position="76"/>
    </location>
</feature>
<accession>A0A285TII3</accession>
<evidence type="ECO:0000256" key="3">
    <source>
        <dbReference type="ARBA" id="ARBA00022448"/>
    </source>
</evidence>
<keyword evidence="6 9" id="KW-1133">Transmembrane helix</keyword>
<dbReference type="Proteomes" id="UP000219331">
    <property type="component" value="Unassembled WGS sequence"/>
</dbReference>
<evidence type="ECO:0000256" key="4">
    <source>
        <dbReference type="ARBA" id="ARBA00022475"/>
    </source>
</evidence>
<dbReference type="EMBL" id="OBML01000011">
    <property type="protein sequence ID" value="SOC22070.1"/>
    <property type="molecule type" value="Genomic_DNA"/>
</dbReference>
<evidence type="ECO:0000313" key="10">
    <source>
        <dbReference type="EMBL" id="SOC22070.1"/>
    </source>
</evidence>
<dbReference type="GO" id="GO:0015225">
    <property type="term" value="F:biotin transmembrane transporter activity"/>
    <property type="evidence" value="ECO:0007669"/>
    <property type="project" value="UniProtKB-UniRule"/>
</dbReference>
<evidence type="ECO:0000256" key="9">
    <source>
        <dbReference type="SAM" id="Phobius"/>
    </source>
</evidence>
<comment type="subcellular location">
    <subcellularLocation>
        <location evidence="1 8">Cell membrane</location>
        <topology evidence="1 8">Multi-pass membrane protein</topology>
    </subcellularLocation>
</comment>
<name>A0A285TII3_9HYPH</name>
<feature type="transmembrane region" description="Helical" evidence="9">
    <location>
        <begin position="82"/>
        <end position="107"/>
    </location>
</feature>
<evidence type="ECO:0000256" key="8">
    <source>
        <dbReference type="PIRNR" id="PIRNR016661"/>
    </source>
</evidence>
<dbReference type="AlphaFoldDB" id="A0A285TII3"/>
<sequence>MMTADRSLVHIAIHVAVISALGYYLPAFTTPITGSVPITAQTLGVMLAGVMLGPVRGALAVLLFLLIVALGMPVLSGGRGGIGVFFLPSVGFLIAFPIAAFVCGLTMQLLRRRPVFPSVLVSSMVGGILALYPFGILGISLVAGKPLWESAIGSLVFLPGDILKCFGTALVASAIERGRPDAIFSRQ</sequence>
<comment type="similarity">
    <text evidence="2 8">Belongs to the BioY family.</text>
</comment>
<evidence type="ECO:0000256" key="7">
    <source>
        <dbReference type="ARBA" id="ARBA00023136"/>
    </source>
</evidence>
<dbReference type="GO" id="GO:0005886">
    <property type="term" value="C:plasma membrane"/>
    <property type="evidence" value="ECO:0007669"/>
    <property type="project" value="UniProtKB-SubCell"/>
</dbReference>
<dbReference type="InterPro" id="IPR003784">
    <property type="entry name" value="BioY"/>
</dbReference>
<keyword evidence="3 8" id="KW-0813">Transport</keyword>
<dbReference type="Pfam" id="PF02632">
    <property type="entry name" value="BioY"/>
    <property type="match status" value="1"/>
</dbReference>
<dbReference type="PIRSF" id="PIRSF016661">
    <property type="entry name" value="BioY"/>
    <property type="match status" value="1"/>
</dbReference>
<dbReference type="STRING" id="538381.GCA_001696535_01629"/>
<protein>
    <recommendedName>
        <fullName evidence="8">Biotin transporter</fullName>
    </recommendedName>
</protein>